<dbReference type="Proteomes" id="UP000011910">
    <property type="component" value="Unassembled WGS sequence"/>
</dbReference>
<dbReference type="STRING" id="1279009.ADICEAN_01229"/>
<evidence type="ECO:0008006" key="5">
    <source>
        <dbReference type="Google" id="ProtNLM"/>
    </source>
</evidence>
<feature type="signal peptide" evidence="2">
    <location>
        <begin position="1"/>
        <end position="19"/>
    </location>
</feature>
<dbReference type="AlphaFoldDB" id="M7N8P3"/>
<dbReference type="PROSITE" id="PS51257">
    <property type="entry name" value="PROKAR_LIPOPROTEIN"/>
    <property type="match status" value="1"/>
</dbReference>
<name>M7N8P3_9BACT</name>
<proteinExistence type="predicted"/>
<organism evidence="3 4">
    <name type="scientific">Cesiribacter andamanensis AMV16</name>
    <dbReference type="NCBI Taxonomy" id="1279009"/>
    <lineage>
        <taxon>Bacteria</taxon>
        <taxon>Pseudomonadati</taxon>
        <taxon>Bacteroidota</taxon>
        <taxon>Cytophagia</taxon>
        <taxon>Cytophagales</taxon>
        <taxon>Cesiribacteraceae</taxon>
        <taxon>Cesiribacter</taxon>
    </lineage>
</organism>
<comment type="caution">
    <text evidence="3">The sequence shown here is derived from an EMBL/GenBank/DDBJ whole genome shotgun (WGS) entry which is preliminary data.</text>
</comment>
<dbReference type="OrthoDB" id="943369at2"/>
<dbReference type="RefSeq" id="WP_009194629.1">
    <property type="nucleotide sequence ID" value="NZ_AODQ01000021.1"/>
</dbReference>
<gene>
    <name evidence="3" type="ORF">ADICEAN_01229</name>
</gene>
<evidence type="ECO:0000313" key="4">
    <source>
        <dbReference type="Proteomes" id="UP000011910"/>
    </source>
</evidence>
<sequence>MLVRILLLPLSLLLLQACSQHDPRAFMGEVEYQQLVQTLTPYVHKKPEGIAYNERFSDRLKPYYARLQAATEGQLRFYKQQDSLHYFYYVRRDPSSLFEHYLGFGGVFTKNSLGQITFLELFFQTPRLSWQQADQRGRLLFEELLQKGHAKAYVGNRDYIKTPNADFYYNSRENRWDYTENSSWKFIQEARLEARQEDQPEVPLDAQPEADPITAL</sequence>
<evidence type="ECO:0000313" key="3">
    <source>
        <dbReference type="EMBL" id="EMR03632.1"/>
    </source>
</evidence>
<dbReference type="EMBL" id="AODQ01000021">
    <property type="protein sequence ID" value="EMR03632.1"/>
    <property type="molecule type" value="Genomic_DNA"/>
</dbReference>
<keyword evidence="2" id="KW-0732">Signal</keyword>
<dbReference type="eggNOG" id="ENOG5032RJC">
    <property type="taxonomic scope" value="Bacteria"/>
</dbReference>
<feature type="chain" id="PRO_5004081804" description="Lipoprotein" evidence="2">
    <location>
        <begin position="20"/>
        <end position="216"/>
    </location>
</feature>
<accession>M7N8P3</accession>
<evidence type="ECO:0000256" key="2">
    <source>
        <dbReference type="SAM" id="SignalP"/>
    </source>
</evidence>
<feature type="region of interest" description="Disordered" evidence="1">
    <location>
        <begin position="196"/>
        <end position="216"/>
    </location>
</feature>
<protein>
    <recommendedName>
        <fullName evidence="5">Lipoprotein</fullName>
    </recommendedName>
</protein>
<evidence type="ECO:0000256" key="1">
    <source>
        <dbReference type="SAM" id="MobiDB-lite"/>
    </source>
</evidence>
<keyword evidence="4" id="KW-1185">Reference proteome</keyword>
<reference evidence="3 4" key="1">
    <citation type="journal article" date="2013" name="Genome Announc.">
        <title>Draft Genome Sequence of Cesiribacter andamanensis Strain AMV16T, Isolated from a Soil Sample from a Mud Volcano in the Andaman Islands, India.</title>
        <authorList>
            <person name="Shivaji S."/>
            <person name="Ara S."/>
            <person name="Begum Z."/>
            <person name="Srinivas T.N."/>
            <person name="Singh A."/>
            <person name="Kumar Pinnaka A."/>
        </authorList>
    </citation>
    <scope>NUCLEOTIDE SEQUENCE [LARGE SCALE GENOMIC DNA]</scope>
    <source>
        <strain evidence="3 4">AMV16</strain>
    </source>
</reference>